<reference evidence="1" key="1">
    <citation type="submission" date="2011-10" db="EMBL/GenBank/DDBJ databases">
        <title>Provirophages and transpovirons: unique mobilome of giant viruses.</title>
        <authorList>
            <person name="Desnues C."/>
            <person name="LaScola B."/>
            <person name="Yutin N."/>
            <person name="Fournous G."/>
            <person name="Koonin E."/>
            <person name="Raoult D."/>
        </authorList>
    </citation>
    <scope>NUCLEOTIDE SEQUENCE</scope>
    <source>
        <strain evidence="1">Mv13-mv</strain>
    </source>
</reference>
<gene>
    <name evidence="1" type="ORF">mv_L1128</name>
</gene>
<dbReference type="EMBL" id="JN885999">
    <property type="protein sequence ID" value="AEX63330.1"/>
    <property type="molecule type" value="Genomic_DNA"/>
</dbReference>
<organism evidence="1">
    <name type="scientific">Moumouvirus sp. 'Monve'</name>
    <dbReference type="NCBI Taxonomy" id="1128131"/>
    <lineage>
        <taxon>Viruses</taxon>
        <taxon>Varidnaviria</taxon>
        <taxon>Bamfordvirae</taxon>
        <taxon>Nucleocytoviricota</taxon>
        <taxon>Megaviricetes</taxon>
        <taxon>Imitervirales</taxon>
        <taxon>Mimiviridae</taxon>
        <taxon>Megamimivirinae</taxon>
        <taxon>Moumouvirus</taxon>
    </lineage>
</organism>
<name>H2EFR5_9VIRU</name>
<protein>
    <submittedName>
        <fullName evidence="1">Uncharacterized protein</fullName>
    </submittedName>
</protein>
<accession>H2EFR5</accession>
<sequence length="56" mass="6676">MLAILIINLYSEIDHFDADCYDCIKPIKISKINKCKNNTIVYFENNKMQKIKFNYV</sequence>
<evidence type="ECO:0000313" key="1">
    <source>
        <dbReference type="EMBL" id="AEX63330.1"/>
    </source>
</evidence>
<proteinExistence type="predicted"/>